<dbReference type="PANTHER" id="PTHR21262">
    <property type="entry name" value="GUANOSINE-3',5'-BIS DIPHOSPHATE 3'-PYROPHOSPHOHYDROLASE"/>
    <property type="match status" value="1"/>
</dbReference>
<evidence type="ECO:0000313" key="9">
    <source>
        <dbReference type="EMBL" id="SMB98846.1"/>
    </source>
</evidence>
<dbReference type="Pfam" id="PF13291">
    <property type="entry name" value="ACT_4"/>
    <property type="match status" value="1"/>
</dbReference>
<dbReference type="InterPro" id="IPR004811">
    <property type="entry name" value="RelA/Spo_fam"/>
</dbReference>
<evidence type="ECO:0000259" key="6">
    <source>
        <dbReference type="PROSITE" id="PS51671"/>
    </source>
</evidence>
<evidence type="ECO:0000259" key="8">
    <source>
        <dbReference type="PROSITE" id="PS51880"/>
    </source>
</evidence>
<dbReference type="Pfam" id="PF04607">
    <property type="entry name" value="RelA_SpoT"/>
    <property type="match status" value="1"/>
</dbReference>
<comment type="function">
    <text evidence="4">In eubacteria ppGpp (guanosine 3'-diphosphate 5'-diphosphate) is a mediator of the stringent response that coordinates a variety of cellular activities in response to changes in nutritional abundance.</text>
</comment>
<dbReference type="InterPro" id="IPR002912">
    <property type="entry name" value="ACT_dom"/>
</dbReference>
<comment type="pathway">
    <text evidence="1">Purine metabolism; ppGpp biosynthesis; ppGpp from GTP: step 1/2.</text>
</comment>
<dbReference type="Pfam" id="PF02824">
    <property type="entry name" value="TGS"/>
    <property type="match status" value="1"/>
</dbReference>
<evidence type="ECO:0000256" key="2">
    <source>
        <dbReference type="ARBA" id="ARBA00013251"/>
    </source>
</evidence>
<evidence type="ECO:0000256" key="4">
    <source>
        <dbReference type="RuleBase" id="RU003847"/>
    </source>
</evidence>
<evidence type="ECO:0000259" key="7">
    <source>
        <dbReference type="PROSITE" id="PS51831"/>
    </source>
</evidence>
<dbReference type="InterPro" id="IPR006674">
    <property type="entry name" value="HD_domain"/>
</dbReference>
<dbReference type="SUPFAM" id="SSF109604">
    <property type="entry name" value="HD-domain/PDEase-like"/>
    <property type="match status" value="1"/>
</dbReference>
<evidence type="ECO:0000256" key="5">
    <source>
        <dbReference type="SAM" id="MobiDB-lite"/>
    </source>
</evidence>
<dbReference type="FunFam" id="3.10.20.30:FF:000002">
    <property type="entry name" value="GTP pyrophosphokinase (RelA/SpoT)"/>
    <property type="match status" value="1"/>
</dbReference>
<dbReference type="InterPro" id="IPR043519">
    <property type="entry name" value="NT_sf"/>
</dbReference>
<keyword evidence="9" id="KW-0808">Transferase</keyword>
<dbReference type="SMART" id="SM00471">
    <property type="entry name" value="HDc"/>
    <property type="match status" value="1"/>
</dbReference>
<dbReference type="CDD" id="cd04876">
    <property type="entry name" value="ACT_RelA-SpoT"/>
    <property type="match status" value="1"/>
</dbReference>
<proteinExistence type="inferred from homology"/>
<dbReference type="Pfam" id="PF13328">
    <property type="entry name" value="HD_4"/>
    <property type="match status" value="1"/>
</dbReference>
<dbReference type="PROSITE" id="PS51671">
    <property type="entry name" value="ACT"/>
    <property type="match status" value="1"/>
</dbReference>
<dbReference type="InterPro" id="IPR004095">
    <property type="entry name" value="TGS"/>
</dbReference>
<dbReference type="CDD" id="cd00077">
    <property type="entry name" value="HDc"/>
    <property type="match status" value="1"/>
</dbReference>
<dbReference type="InterPro" id="IPR003607">
    <property type="entry name" value="HD/PDEase_dom"/>
</dbReference>
<keyword evidence="9" id="KW-0418">Kinase</keyword>
<dbReference type="EMBL" id="LT838272">
    <property type="protein sequence ID" value="SMB98846.1"/>
    <property type="molecule type" value="Genomic_DNA"/>
</dbReference>
<dbReference type="GO" id="GO:0005886">
    <property type="term" value="C:plasma membrane"/>
    <property type="evidence" value="ECO:0007669"/>
    <property type="project" value="TreeGrafter"/>
</dbReference>
<dbReference type="SUPFAM" id="SSF55021">
    <property type="entry name" value="ACT-like"/>
    <property type="match status" value="1"/>
</dbReference>
<protein>
    <recommendedName>
        <fullName evidence="2">GTP diphosphokinase</fullName>
        <ecNumber evidence="2">2.7.6.5</ecNumber>
    </recommendedName>
</protein>
<evidence type="ECO:0000313" key="10">
    <source>
        <dbReference type="Proteomes" id="UP000192569"/>
    </source>
</evidence>
<dbReference type="PANTHER" id="PTHR21262:SF31">
    <property type="entry name" value="GTP PYROPHOSPHOKINASE"/>
    <property type="match status" value="1"/>
</dbReference>
<dbReference type="GO" id="GO:0008728">
    <property type="term" value="F:GTP diphosphokinase activity"/>
    <property type="evidence" value="ECO:0007669"/>
    <property type="project" value="UniProtKB-EC"/>
</dbReference>
<evidence type="ECO:0000256" key="1">
    <source>
        <dbReference type="ARBA" id="ARBA00004976"/>
    </source>
</evidence>
<reference evidence="9 10" key="1">
    <citation type="submission" date="2017-04" db="EMBL/GenBank/DDBJ databases">
        <authorList>
            <person name="Afonso C.L."/>
            <person name="Miller P.J."/>
            <person name="Scott M.A."/>
            <person name="Spackman E."/>
            <person name="Goraichik I."/>
            <person name="Dimitrov K.M."/>
            <person name="Suarez D.L."/>
            <person name="Swayne D.E."/>
        </authorList>
    </citation>
    <scope>NUCLEOTIDE SEQUENCE [LARGE SCALE GENOMIC DNA]</scope>
    <source>
        <strain evidence="9 10">ToBE</strain>
    </source>
</reference>
<dbReference type="FunFam" id="3.30.460.10:FF:000001">
    <property type="entry name" value="GTP pyrophosphokinase RelA"/>
    <property type="match status" value="1"/>
</dbReference>
<dbReference type="InterPro" id="IPR012675">
    <property type="entry name" value="Beta-grasp_dom_sf"/>
</dbReference>
<feature type="domain" description="HD" evidence="7">
    <location>
        <begin position="44"/>
        <end position="143"/>
    </location>
</feature>
<dbReference type="Proteomes" id="UP000192569">
    <property type="component" value="Chromosome I"/>
</dbReference>
<dbReference type="FunFam" id="1.10.3210.10:FF:000001">
    <property type="entry name" value="GTP pyrophosphokinase RelA"/>
    <property type="match status" value="1"/>
</dbReference>
<dbReference type="EC" id="2.7.6.5" evidence="2"/>
<dbReference type="SUPFAM" id="SSF81301">
    <property type="entry name" value="Nucleotidyltransferase"/>
    <property type="match status" value="1"/>
</dbReference>
<dbReference type="PROSITE" id="PS51831">
    <property type="entry name" value="HD"/>
    <property type="match status" value="1"/>
</dbReference>
<dbReference type="InterPro" id="IPR007685">
    <property type="entry name" value="RelA_SpoT"/>
</dbReference>
<comment type="catalytic activity">
    <reaction evidence="3">
        <text>GTP + ATP = guanosine 3'-diphosphate 5'-triphosphate + AMP</text>
        <dbReference type="Rhea" id="RHEA:22088"/>
        <dbReference type="ChEBI" id="CHEBI:30616"/>
        <dbReference type="ChEBI" id="CHEBI:37565"/>
        <dbReference type="ChEBI" id="CHEBI:142410"/>
        <dbReference type="ChEBI" id="CHEBI:456215"/>
        <dbReference type="EC" id="2.7.6.5"/>
    </reaction>
</comment>
<dbReference type="GO" id="GO:0016301">
    <property type="term" value="F:kinase activity"/>
    <property type="evidence" value="ECO:0007669"/>
    <property type="project" value="UniProtKB-KW"/>
</dbReference>
<dbReference type="CDD" id="cd05399">
    <property type="entry name" value="NT_Rel-Spo_like"/>
    <property type="match status" value="1"/>
</dbReference>
<dbReference type="Gene3D" id="3.10.20.30">
    <property type="match status" value="1"/>
</dbReference>
<feature type="domain" description="TGS" evidence="8">
    <location>
        <begin position="385"/>
        <end position="446"/>
    </location>
</feature>
<evidence type="ECO:0000256" key="3">
    <source>
        <dbReference type="ARBA" id="ARBA00048244"/>
    </source>
</evidence>
<dbReference type="CDD" id="cd01668">
    <property type="entry name" value="TGS_RSH"/>
    <property type="match status" value="1"/>
</dbReference>
<dbReference type="Gene3D" id="1.10.3210.10">
    <property type="entry name" value="Hypothetical protein af1432"/>
    <property type="match status" value="1"/>
</dbReference>
<organism evidence="9 10">
    <name type="scientific">Thermanaeromonas toyohensis ToBE</name>
    <dbReference type="NCBI Taxonomy" id="698762"/>
    <lineage>
        <taxon>Bacteria</taxon>
        <taxon>Bacillati</taxon>
        <taxon>Bacillota</taxon>
        <taxon>Clostridia</taxon>
        <taxon>Neomoorellales</taxon>
        <taxon>Neomoorellaceae</taxon>
        <taxon>Thermanaeromonas</taxon>
    </lineage>
</organism>
<comment type="similarity">
    <text evidence="4">Belongs to the relA/spoT family.</text>
</comment>
<dbReference type="Gene3D" id="3.30.70.260">
    <property type="match status" value="1"/>
</dbReference>
<dbReference type="SUPFAM" id="SSF81271">
    <property type="entry name" value="TGS-like"/>
    <property type="match status" value="1"/>
</dbReference>
<dbReference type="AlphaFoldDB" id="A0A1W1VZU3"/>
<dbReference type="InterPro" id="IPR045600">
    <property type="entry name" value="RelA/SpoT_AH_RIS"/>
</dbReference>
<accession>A0A1W1VZU3</accession>
<dbReference type="RefSeq" id="WP_084666222.1">
    <property type="nucleotide sequence ID" value="NZ_LT838272.1"/>
</dbReference>
<dbReference type="Gene3D" id="3.30.460.10">
    <property type="entry name" value="Beta Polymerase, domain 2"/>
    <property type="match status" value="1"/>
</dbReference>
<dbReference type="GO" id="GO:0015970">
    <property type="term" value="P:guanosine tetraphosphate biosynthetic process"/>
    <property type="evidence" value="ECO:0007669"/>
    <property type="project" value="UniProtKB-UniPathway"/>
</dbReference>
<dbReference type="InterPro" id="IPR033655">
    <property type="entry name" value="TGS_RelA/SpoT"/>
</dbReference>
<feature type="domain" description="ACT" evidence="6">
    <location>
        <begin position="647"/>
        <end position="721"/>
    </location>
</feature>
<sequence>MDLHSLERQILLYYPNADLKLIRDAYDFASVAHKDQRRHSGEPFITHPLAVAEILAELQLDLVTIAAGLLHDVVEDTPISIDTVREVFGEEIALLVDGVTKLSRLEYKTKEEQQAETLRKMFLAMAKDIRVILIKLADRLHNMRTLKHCPVEKQKDIARETLEIYAPLAHRLGIFRLKWELEDLALRYQEPEVYYELVKSISKKRQEREEYIQKVAAILREKLQESGIEADIQGRPKHFYSIYNKMKKQQKELNEIYDLIALRVIVDTVKDCYAVLGIIHALWRPIPGRFKDYIAMPKPNMYQSLHTTVLGPEGEPFEVQIRTWEMHRTAEYGIAAHWRYKEGYTTSDKEFEQKLTWLRQILDWQRELRDPREFMESLKIDLFSDRVYVFTPKGDVVELPAGSVPIDFAYRVHTDIGHQCVGAKVNGRIVPLDYQLKTGDIVEILTQKGSGPSRDWLKIVKTSQAKNRIRQWFRRVEREKNLAKGRELLEKECRKQGLEPEEVLKAGFLQEVARKFNLTSPEDLLVAVGDGVVTPSQVLGDLKEKEEEEKGEELPPMDTLPPAKSWTGFSRPSQGVRVKGIDNVVVRLAHCCNPLPGDAIVGYITRGRGVSVHRSDCPNILHHLRQEAERIIEVAWDQEAEATYQVQIEALALDRPRLAMDIMSAVADTKTIINAVHARATRNNMATVDLKLEIRSLEHLQYIMDKIKRVKDVMEVKRVTPS</sequence>
<name>A0A1W1VZU3_9FIRM</name>
<gene>
    <name evidence="9" type="ORF">SAMN00808754_2581</name>
</gene>
<dbReference type="InterPro" id="IPR045865">
    <property type="entry name" value="ACT-like_dom_sf"/>
</dbReference>
<dbReference type="Pfam" id="PF19296">
    <property type="entry name" value="RelA_AH_RIS"/>
    <property type="match status" value="1"/>
</dbReference>
<dbReference type="OrthoDB" id="9805041at2"/>
<dbReference type="SMART" id="SM00954">
    <property type="entry name" value="RelA_SpoT"/>
    <property type="match status" value="1"/>
</dbReference>
<dbReference type="UniPathway" id="UPA00908">
    <property type="reaction ID" value="UER00884"/>
</dbReference>
<dbReference type="PROSITE" id="PS51880">
    <property type="entry name" value="TGS"/>
    <property type="match status" value="1"/>
</dbReference>
<keyword evidence="10" id="KW-1185">Reference proteome</keyword>
<feature type="region of interest" description="Disordered" evidence="5">
    <location>
        <begin position="542"/>
        <end position="568"/>
    </location>
</feature>
<dbReference type="STRING" id="698762.SAMN00808754_2581"/>
<dbReference type="InterPro" id="IPR012676">
    <property type="entry name" value="TGS-like"/>
</dbReference>
<dbReference type="NCBIfam" id="TIGR00691">
    <property type="entry name" value="spoT_relA"/>
    <property type="match status" value="1"/>
</dbReference>